<sequence>MISYKELRVLDSNSEYYGITQLKLMESAGKGVADFVNKINSG</sequence>
<dbReference type="Gene3D" id="3.40.50.10260">
    <property type="entry name" value="YjeF N-terminal domain"/>
    <property type="match status" value="1"/>
</dbReference>
<organism evidence="1">
    <name type="scientific">marine sediment metagenome</name>
    <dbReference type="NCBI Taxonomy" id="412755"/>
    <lineage>
        <taxon>unclassified sequences</taxon>
        <taxon>metagenomes</taxon>
        <taxon>ecological metagenomes</taxon>
    </lineage>
</organism>
<proteinExistence type="predicted"/>
<dbReference type="EMBL" id="BART01012246">
    <property type="protein sequence ID" value="GAG78670.1"/>
    <property type="molecule type" value="Genomic_DNA"/>
</dbReference>
<gene>
    <name evidence="1" type="ORF">S01H4_25669</name>
</gene>
<feature type="non-terminal residue" evidence="1">
    <location>
        <position position="42"/>
    </location>
</feature>
<comment type="caution">
    <text evidence="1">The sequence shown here is derived from an EMBL/GenBank/DDBJ whole genome shotgun (WGS) entry which is preliminary data.</text>
</comment>
<evidence type="ECO:0008006" key="2">
    <source>
        <dbReference type="Google" id="ProtNLM"/>
    </source>
</evidence>
<name>X1A8L5_9ZZZZ</name>
<accession>X1A8L5</accession>
<dbReference type="AlphaFoldDB" id="X1A8L5"/>
<dbReference type="InterPro" id="IPR036652">
    <property type="entry name" value="YjeF_N_dom_sf"/>
</dbReference>
<protein>
    <recommendedName>
        <fullName evidence="2">YjeF N-terminal domain-containing protein</fullName>
    </recommendedName>
</protein>
<dbReference type="SUPFAM" id="SSF64153">
    <property type="entry name" value="YjeF N-terminal domain-like"/>
    <property type="match status" value="1"/>
</dbReference>
<evidence type="ECO:0000313" key="1">
    <source>
        <dbReference type="EMBL" id="GAG78670.1"/>
    </source>
</evidence>
<reference evidence="1" key="1">
    <citation type="journal article" date="2014" name="Front. Microbiol.">
        <title>High frequency of phylogenetically diverse reductive dehalogenase-homologous genes in deep subseafloor sedimentary metagenomes.</title>
        <authorList>
            <person name="Kawai M."/>
            <person name="Futagami T."/>
            <person name="Toyoda A."/>
            <person name="Takaki Y."/>
            <person name="Nishi S."/>
            <person name="Hori S."/>
            <person name="Arai W."/>
            <person name="Tsubouchi T."/>
            <person name="Morono Y."/>
            <person name="Uchiyama I."/>
            <person name="Ito T."/>
            <person name="Fujiyama A."/>
            <person name="Inagaki F."/>
            <person name="Takami H."/>
        </authorList>
    </citation>
    <scope>NUCLEOTIDE SEQUENCE</scope>
    <source>
        <strain evidence="1">Expedition CK06-06</strain>
    </source>
</reference>